<dbReference type="OrthoDB" id="421374at2759"/>
<dbReference type="PRINTS" id="PR00392">
    <property type="entry name" value="PROFILIN"/>
</dbReference>
<proteinExistence type="inferred from homology"/>
<evidence type="ECO:0000256" key="2">
    <source>
        <dbReference type="ARBA" id="ARBA00010058"/>
    </source>
</evidence>
<keyword evidence="4 7" id="KW-0009">Actin-binding</keyword>
<protein>
    <recommendedName>
        <fullName evidence="7">Profilin</fullName>
    </recommendedName>
</protein>
<keyword evidence="9" id="KW-1185">Reference proteome</keyword>
<dbReference type="SMART" id="SM00392">
    <property type="entry name" value="PROF"/>
    <property type="match status" value="1"/>
</dbReference>
<reference evidence="9" key="1">
    <citation type="journal article" date="2014" name="Proc. Natl. Acad. Sci. U.S.A.">
        <title>Extensive sampling of basidiomycete genomes demonstrates inadequacy of the white-rot/brown-rot paradigm for wood decay fungi.</title>
        <authorList>
            <person name="Riley R."/>
            <person name="Salamov A.A."/>
            <person name="Brown D.W."/>
            <person name="Nagy L.G."/>
            <person name="Floudas D."/>
            <person name="Held B.W."/>
            <person name="Levasseur A."/>
            <person name="Lombard V."/>
            <person name="Morin E."/>
            <person name="Otillar R."/>
            <person name="Lindquist E.A."/>
            <person name="Sun H."/>
            <person name="LaButti K.M."/>
            <person name="Schmutz J."/>
            <person name="Jabbour D."/>
            <person name="Luo H."/>
            <person name="Baker S.E."/>
            <person name="Pisabarro A.G."/>
            <person name="Walton J.D."/>
            <person name="Blanchette R.A."/>
            <person name="Henrissat B."/>
            <person name="Martin F."/>
            <person name="Cullen D."/>
            <person name="Hibbett D.S."/>
            <person name="Grigoriev I.V."/>
        </authorList>
    </citation>
    <scope>NUCLEOTIDE SEQUENCE [LARGE SCALE GENOMIC DNA]</scope>
    <source>
        <strain evidence="9">MUCL 33604</strain>
    </source>
</reference>
<evidence type="ECO:0000256" key="7">
    <source>
        <dbReference type="RuleBase" id="RU003909"/>
    </source>
</evidence>
<evidence type="ECO:0000256" key="4">
    <source>
        <dbReference type="ARBA" id="ARBA00023203"/>
    </source>
</evidence>
<comment type="subunit">
    <text evidence="6">Occurs in many kinds of cells as a complex with monomeric actin in a 1:1 ratio.</text>
</comment>
<dbReference type="InterPro" id="IPR036140">
    <property type="entry name" value="PFN_sf"/>
</dbReference>
<evidence type="ECO:0000313" key="9">
    <source>
        <dbReference type="Proteomes" id="UP000027265"/>
    </source>
</evidence>
<name>A0A067PW76_9AGAM</name>
<dbReference type="PANTHER" id="PTHR11604:SF0">
    <property type="entry name" value="PROFILIN"/>
    <property type="match status" value="1"/>
</dbReference>
<dbReference type="Proteomes" id="UP000027265">
    <property type="component" value="Unassembled WGS sequence"/>
</dbReference>
<comment type="subcellular location">
    <subcellularLocation>
        <location evidence="1">Cytoplasm</location>
        <location evidence="1">Cytoskeleton</location>
    </subcellularLocation>
</comment>
<dbReference type="Pfam" id="PF00235">
    <property type="entry name" value="Profilin"/>
    <property type="match status" value="1"/>
</dbReference>
<evidence type="ECO:0000256" key="1">
    <source>
        <dbReference type="ARBA" id="ARBA00004245"/>
    </source>
</evidence>
<comment type="similarity">
    <text evidence="2 7">Belongs to the profilin family.</text>
</comment>
<dbReference type="GO" id="GO:0003785">
    <property type="term" value="F:actin monomer binding"/>
    <property type="evidence" value="ECO:0007669"/>
    <property type="project" value="TreeGrafter"/>
</dbReference>
<dbReference type="InParanoid" id="A0A067PW76"/>
<dbReference type="InterPro" id="IPR005455">
    <property type="entry name" value="PFN_euk"/>
</dbReference>
<gene>
    <name evidence="8" type="ORF">JAAARDRAFT_37543</name>
</gene>
<dbReference type="PROSITE" id="PS00414">
    <property type="entry name" value="PROFILIN"/>
    <property type="match status" value="1"/>
</dbReference>
<dbReference type="InterPro" id="IPR048278">
    <property type="entry name" value="PFN"/>
</dbReference>
<dbReference type="GO" id="GO:0005856">
    <property type="term" value="C:cytoskeleton"/>
    <property type="evidence" value="ECO:0007669"/>
    <property type="project" value="UniProtKB-SubCell"/>
</dbReference>
<dbReference type="GO" id="GO:0005938">
    <property type="term" value="C:cell cortex"/>
    <property type="evidence" value="ECO:0007669"/>
    <property type="project" value="TreeGrafter"/>
</dbReference>
<evidence type="ECO:0000313" key="8">
    <source>
        <dbReference type="EMBL" id="KDQ55527.1"/>
    </source>
</evidence>
<dbReference type="HOGENOM" id="CLU_120772_1_1_1"/>
<dbReference type="AlphaFoldDB" id="A0A067PW76"/>
<dbReference type="PANTHER" id="PTHR11604">
    <property type="entry name" value="PROFILIN"/>
    <property type="match status" value="1"/>
</dbReference>
<dbReference type="FunCoup" id="A0A067PW76">
    <property type="interactions" value="155"/>
</dbReference>
<dbReference type="STRING" id="933084.A0A067PW76"/>
<evidence type="ECO:0000256" key="5">
    <source>
        <dbReference type="ARBA" id="ARBA00023212"/>
    </source>
</evidence>
<comment type="function">
    <text evidence="6">Binds to actin and affects the structure of the cytoskeleton. At high concentrations, profilin prevents the polymerization of actin, whereas it enhances it at low concentrations.</text>
</comment>
<dbReference type="Gene3D" id="3.30.450.30">
    <property type="entry name" value="Dynein light chain 2a, cytoplasmic"/>
    <property type="match status" value="1"/>
</dbReference>
<accession>A0A067PW76</accession>
<keyword evidence="3" id="KW-0963">Cytoplasm</keyword>
<dbReference type="CDD" id="cd00148">
    <property type="entry name" value="PROF"/>
    <property type="match status" value="1"/>
</dbReference>
<organism evidence="8 9">
    <name type="scientific">Jaapia argillacea MUCL 33604</name>
    <dbReference type="NCBI Taxonomy" id="933084"/>
    <lineage>
        <taxon>Eukaryota</taxon>
        <taxon>Fungi</taxon>
        <taxon>Dikarya</taxon>
        <taxon>Basidiomycota</taxon>
        <taxon>Agaricomycotina</taxon>
        <taxon>Agaricomycetes</taxon>
        <taxon>Agaricomycetidae</taxon>
        <taxon>Jaapiales</taxon>
        <taxon>Jaapiaceae</taxon>
        <taxon>Jaapia</taxon>
    </lineage>
</organism>
<evidence type="ECO:0000256" key="6">
    <source>
        <dbReference type="RuleBase" id="RU003908"/>
    </source>
</evidence>
<sequence length="126" mass="13128">MSWQAYVDTNLVGSGKVSKAVILGQKGGVWATSSGFNLSASEQQKIVGAFANPDNARASGVTASGVKYLVLQVTDRSIYGKKAADGIVIVKTVQAVLVAVYNAPIQGQECISVVESLADYLISVGY</sequence>
<dbReference type="FunFam" id="3.30.450.30:FF:000001">
    <property type="entry name" value="Profilin"/>
    <property type="match status" value="1"/>
</dbReference>
<keyword evidence="5 6" id="KW-0206">Cytoskeleton</keyword>
<evidence type="ECO:0000256" key="3">
    <source>
        <dbReference type="ARBA" id="ARBA00022490"/>
    </source>
</evidence>
<dbReference type="InterPro" id="IPR027310">
    <property type="entry name" value="Profilin_CS"/>
</dbReference>
<dbReference type="SUPFAM" id="SSF55770">
    <property type="entry name" value="Profilin (actin-binding protein)"/>
    <property type="match status" value="1"/>
</dbReference>
<dbReference type="PRINTS" id="PR01640">
    <property type="entry name" value="PROFILINPLNT"/>
</dbReference>
<dbReference type="EMBL" id="KL197725">
    <property type="protein sequence ID" value="KDQ55527.1"/>
    <property type="molecule type" value="Genomic_DNA"/>
</dbReference>